<evidence type="ECO:0000313" key="5">
    <source>
        <dbReference type="EMBL" id="QYX73951.1"/>
    </source>
</evidence>
<gene>
    <name evidence="5" type="ORF">K3G22_05925</name>
</gene>
<dbReference type="RefSeq" id="WP_011918941.1">
    <property type="nucleotide sequence ID" value="NZ_BMPK01000002.1"/>
</dbReference>
<dbReference type="Pfam" id="PF00497">
    <property type="entry name" value="SBP_bac_3"/>
    <property type="match status" value="1"/>
</dbReference>
<evidence type="ECO:0000256" key="3">
    <source>
        <dbReference type="SAM" id="SignalP"/>
    </source>
</evidence>
<dbReference type="EMBL" id="CP080635">
    <property type="protein sequence ID" value="QYX73951.1"/>
    <property type="molecule type" value="Genomic_DNA"/>
</dbReference>
<feature type="domain" description="Solute-binding protein family 3/N-terminal" evidence="4">
    <location>
        <begin position="27"/>
        <end position="251"/>
    </location>
</feature>
<evidence type="ECO:0000256" key="1">
    <source>
        <dbReference type="ARBA" id="ARBA00010333"/>
    </source>
</evidence>
<name>A0ABX8XFE3_SHEPU</name>
<evidence type="ECO:0000259" key="4">
    <source>
        <dbReference type="SMART" id="SM00062"/>
    </source>
</evidence>
<dbReference type="PANTHER" id="PTHR35936">
    <property type="entry name" value="MEMBRANE-BOUND LYTIC MUREIN TRANSGLYCOSYLASE F"/>
    <property type="match status" value="1"/>
</dbReference>
<dbReference type="InterPro" id="IPR001638">
    <property type="entry name" value="Solute-binding_3/MltF_N"/>
</dbReference>
<dbReference type="Proteomes" id="UP000827084">
    <property type="component" value="Chromosome"/>
</dbReference>
<feature type="signal peptide" evidence="3">
    <location>
        <begin position="1"/>
        <end position="24"/>
    </location>
</feature>
<reference evidence="5 6" key="1">
    <citation type="submission" date="2021-08" db="EMBL/GenBank/DDBJ databases">
        <title>Shewanella putrefaciens YZ-J, complete genome.</title>
        <authorList>
            <person name="Yi Z."/>
        </authorList>
    </citation>
    <scope>NUCLEOTIDE SEQUENCE [LARGE SCALE GENOMIC DNA]</scope>
    <source>
        <strain evidence="5 6">YZ-J</strain>
    </source>
</reference>
<keyword evidence="6" id="KW-1185">Reference proteome</keyword>
<dbReference type="PANTHER" id="PTHR35936:SF25">
    <property type="entry name" value="ABC TRANSPORTER SUBSTRATE-BINDING PROTEIN"/>
    <property type="match status" value="1"/>
</dbReference>
<feature type="chain" id="PRO_5045659646" evidence="3">
    <location>
        <begin position="25"/>
        <end position="253"/>
    </location>
</feature>
<dbReference type="SMART" id="SM00062">
    <property type="entry name" value="PBPb"/>
    <property type="match status" value="1"/>
</dbReference>
<evidence type="ECO:0000313" key="6">
    <source>
        <dbReference type="Proteomes" id="UP000827084"/>
    </source>
</evidence>
<evidence type="ECO:0000256" key="2">
    <source>
        <dbReference type="ARBA" id="ARBA00022729"/>
    </source>
</evidence>
<protein>
    <submittedName>
        <fullName evidence="5">Transporter substrate-binding domain-containing protein</fullName>
    </submittedName>
</protein>
<comment type="similarity">
    <text evidence="1">Belongs to the bacterial solute-binding protein 3 family.</text>
</comment>
<keyword evidence="2 3" id="KW-0732">Signal</keyword>
<dbReference type="GeneID" id="67442779"/>
<sequence>MIFSKVNALVALLVLHGLCLTAQAKDLLAVGTSFSQIFEQKSNGEYTGLGVDILNRFAEQANVTIHYQITPWRRAQSMVERGQADILIGPYHTKEREAFLAFSEKAFYRDEIVFYARKDKINRWNGEYDSIKNQRIGKMQGWSYGATFTEQTQMLAINEFVDLKSGIERLSRGDLDLLATNRRNTDAEQLKITISHTIEPIVPIIDIQDGFMAFPKQGEFIPLRLQFDHFFNDMIKTGELLQLSKTYGVAIPP</sequence>
<organism evidence="5 6">
    <name type="scientific">Shewanella putrefaciens</name>
    <name type="common">Pseudomonas putrefaciens</name>
    <dbReference type="NCBI Taxonomy" id="24"/>
    <lineage>
        <taxon>Bacteria</taxon>
        <taxon>Pseudomonadati</taxon>
        <taxon>Pseudomonadota</taxon>
        <taxon>Gammaproteobacteria</taxon>
        <taxon>Alteromonadales</taxon>
        <taxon>Shewanellaceae</taxon>
        <taxon>Shewanella</taxon>
    </lineage>
</organism>
<accession>A0ABX8XFE3</accession>
<proteinExistence type="inferred from homology"/>
<dbReference type="Gene3D" id="3.40.190.10">
    <property type="entry name" value="Periplasmic binding protein-like II"/>
    <property type="match status" value="2"/>
</dbReference>
<dbReference type="SUPFAM" id="SSF53850">
    <property type="entry name" value="Periplasmic binding protein-like II"/>
    <property type="match status" value="1"/>
</dbReference>